<dbReference type="Pfam" id="PF10082">
    <property type="entry name" value="BBP2_2"/>
    <property type="match status" value="1"/>
</dbReference>
<sequence length="592" mass="63375">MSRAYPEKKKGRTGKAFCALLLATSVLALLRPTALHAQETELRGEVSESAILSDQQRRARQLSKANTQVKPAPADTAPTENTPTAYVPASDGALPDDTDPSQAGANSIFDPPQATDDSFADQPPTVQPRRPSTAKQRAVDADKTKDKTKAADKKKPGLATDPTTTGTTPTDTTDDTEQDTANRRALTVDSVDRQKLDPGAERTDAIEGQKKKPEDDPYAATGIKVGSFLLRPTLEQGVTVTSNADSSSGGKSAVLSETALRFSAASDWRENSAVIDGYGNFRNTISGQKINEGRGRIEGTLNVDLDNELRAIAKLGYEIAPESASSPDAIAGVTSQPIRQTIDGSLAVKKDVGKLRFALTGAVDHDIYGDAKLTDGTVLSQKDRDSTLYTATLRTGYEISPAITPFAEVEVGRRAYDLRVDSSGFERSSTRLGARAGVEVDMGEKLAGEFSAGWLREAIDDNRLEANSGASVNADLKWSPERGTIIGLTAQTMIEGTTTANESGDLLYSGRLTGERQIRADLTGNAALGVDWRDYTGSDGHDLTLSAEAGLTWWLNRYVGLTSRARTEKLTSNLPGRNYTANSVYLGLKLQR</sequence>
<evidence type="ECO:0000256" key="1">
    <source>
        <dbReference type="SAM" id="MobiDB-lite"/>
    </source>
</evidence>
<evidence type="ECO:0000313" key="4">
    <source>
        <dbReference type="Proteomes" id="UP001433071"/>
    </source>
</evidence>
<dbReference type="RefSeq" id="WP_352556108.1">
    <property type="nucleotide sequence ID" value="NZ_JAMYQB010000002.1"/>
</dbReference>
<comment type="caution">
    <text evidence="3">The sequence shown here is derived from an EMBL/GenBank/DDBJ whole genome shotgun (WGS) entry which is preliminary data.</text>
</comment>
<organism evidence="3 4">
    <name type="scientific">Mesorhizobium caraganae</name>
    <dbReference type="NCBI Taxonomy" id="483206"/>
    <lineage>
        <taxon>Bacteria</taxon>
        <taxon>Pseudomonadati</taxon>
        <taxon>Pseudomonadota</taxon>
        <taxon>Alphaproteobacteria</taxon>
        <taxon>Hyphomicrobiales</taxon>
        <taxon>Phyllobacteriaceae</taxon>
        <taxon>Mesorhizobium</taxon>
    </lineage>
</organism>
<evidence type="ECO:0000256" key="2">
    <source>
        <dbReference type="SAM" id="SignalP"/>
    </source>
</evidence>
<dbReference type="InterPro" id="IPR018759">
    <property type="entry name" value="BBP2_2"/>
</dbReference>
<dbReference type="SUPFAM" id="SSF103515">
    <property type="entry name" value="Autotransporter"/>
    <property type="match status" value="1"/>
</dbReference>
<evidence type="ECO:0000313" key="3">
    <source>
        <dbReference type="EMBL" id="MER9402997.1"/>
    </source>
</evidence>
<protein>
    <submittedName>
        <fullName evidence="3">Outer membrane beta-barrel protein</fullName>
    </submittedName>
</protein>
<keyword evidence="4" id="KW-1185">Reference proteome</keyword>
<feature type="chain" id="PRO_5045295515" evidence="2">
    <location>
        <begin position="38"/>
        <end position="592"/>
    </location>
</feature>
<dbReference type="Gene3D" id="2.40.128.130">
    <property type="entry name" value="Autotransporter beta-domain"/>
    <property type="match status" value="1"/>
</dbReference>
<feature type="compositionally biased region" description="Low complexity" evidence="1">
    <location>
        <begin position="160"/>
        <end position="171"/>
    </location>
</feature>
<feature type="compositionally biased region" description="Basic and acidic residues" evidence="1">
    <location>
        <begin position="137"/>
        <end position="155"/>
    </location>
</feature>
<dbReference type="Proteomes" id="UP001433071">
    <property type="component" value="Unassembled WGS sequence"/>
</dbReference>
<reference evidence="3 4" key="1">
    <citation type="journal article" date="2024" name="Proc. Natl. Acad. Sci. U.S.A.">
        <title>The evolutionary genomics of adaptation to stress in wild rhizobium bacteria.</title>
        <authorList>
            <person name="Kehlet-Delgado H."/>
            <person name="Montoya A.P."/>
            <person name="Jensen K.T."/>
            <person name="Wendlandt C.E."/>
            <person name="Dexheimer C."/>
            <person name="Roberts M."/>
            <person name="Torres Martinez L."/>
            <person name="Friesen M.L."/>
            <person name="Griffitts J.S."/>
            <person name="Porter S.S."/>
        </authorList>
    </citation>
    <scope>NUCLEOTIDE SEQUENCE [LARGE SCALE GENOMIC DNA]</scope>
    <source>
        <strain evidence="3 4">M0641</strain>
    </source>
</reference>
<feature type="region of interest" description="Disordered" evidence="1">
    <location>
        <begin position="40"/>
        <end position="219"/>
    </location>
</feature>
<name>A0ABV1YTI5_9HYPH</name>
<keyword evidence="2" id="KW-0732">Signal</keyword>
<feature type="compositionally biased region" description="Basic and acidic residues" evidence="1">
    <location>
        <begin position="190"/>
        <end position="215"/>
    </location>
</feature>
<feature type="signal peptide" evidence="2">
    <location>
        <begin position="1"/>
        <end position="37"/>
    </location>
</feature>
<dbReference type="EMBL" id="JAMYQB010000002">
    <property type="protein sequence ID" value="MER9402997.1"/>
    <property type="molecule type" value="Genomic_DNA"/>
</dbReference>
<proteinExistence type="predicted"/>
<accession>A0ABV1YTI5</accession>
<dbReference type="InterPro" id="IPR036709">
    <property type="entry name" value="Autotransporte_beta_dom_sf"/>
</dbReference>
<gene>
    <name evidence="3" type="ORF">NKI36_02930</name>
</gene>